<comment type="caution">
    <text evidence="2">The sequence shown here is derived from an EMBL/GenBank/DDBJ whole genome shotgun (WGS) entry which is preliminary data.</text>
</comment>
<name>A0A1R3FVW7_COCAP</name>
<feature type="region of interest" description="Disordered" evidence="1">
    <location>
        <begin position="1"/>
        <end position="22"/>
    </location>
</feature>
<keyword evidence="3" id="KW-1185">Reference proteome</keyword>
<protein>
    <submittedName>
        <fullName evidence="2">Uncharacterized protein</fullName>
    </submittedName>
</protein>
<dbReference type="Proteomes" id="UP000188268">
    <property type="component" value="Unassembled WGS sequence"/>
</dbReference>
<sequence>MVEEAEGGDPWPAPVSHKVKTF</sequence>
<gene>
    <name evidence="2" type="ORF">CCACVL1_30707</name>
</gene>
<reference evidence="2 3" key="1">
    <citation type="submission" date="2013-09" db="EMBL/GenBank/DDBJ databases">
        <title>Corchorus capsularis genome sequencing.</title>
        <authorList>
            <person name="Alam M."/>
            <person name="Haque M.S."/>
            <person name="Islam M.S."/>
            <person name="Emdad E.M."/>
            <person name="Islam M.M."/>
            <person name="Ahmed B."/>
            <person name="Halim A."/>
            <person name="Hossen Q.M.M."/>
            <person name="Hossain M.Z."/>
            <person name="Ahmed R."/>
            <person name="Khan M.M."/>
            <person name="Islam R."/>
            <person name="Rashid M.M."/>
            <person name="Khan S.A."/>
            <person name="Rahman M.S."/>
            <person name="Alam M."/>
        </authorList>
    </citation>
    <scope>NUCLEOTIDE SEQUENCE [LARGE SCALE GENOMIC DNA]</scope>
    <source>
        <strain evidence="3">cv. CVL-1</strain>
        <tissue evidence="2">Whole seedling</tissue>
    </source>
</reference>
<evidence type="ECO:0000256" key="1">
    <source>
        <dbReference type="SAM" id="MobiDB-lite"/>
    </source>
</evidence>
<dbReference type="AlphaFoldDB" id="A0A1R3FVW7"/>
<accession>A0A1R3FVW7</accession>
<organism evidence="2 3">
    <name type="scientific">Corchorus capsularis</name>
    <name type="common">Jute</name>
    <dbReference type="NCBI Taxonomy" id="210143"/>
    <lineage>
        <taxon>Eukaryota</taxon>
        <taxon>Viridiplantae</taxon>
        <taxon>Streptophyta</taxon>
        <taxon>Embryophyta</taxon>
        <taxon>Tracheophyta</taxon>
        <taxon>Spermatophyta</taxon>
        <taxon>Magnoliopsida</taxon>
        <taxon>eudicotyledons</taxon>
        <taxon>Gunneridae</taxon>
        <taxon>Pentapetalae</taxon>
        <taxon>rosids</taxon>
        <taxon>malvids</taxon>
        <taxon>Malvales</taxon>
        <taxon>Malvaceae</taxon>
        <taxon>Grewioideae</taxon>
        <taxon>Apeibeae</taxon>
        <taxon>Corchorus</taxon>
    </lineage>
</organism>
<dbReference type="Gramene" id="OMO49991">
    <property type="protein sequence ID" value="OMO49991"/>
    <property type="gene ID" value="CCACVL1_30707"/>
</dbReference>
<evidence type="ECO:0000313" key="2">
    <source>
        <dbReference type="EMBL" id="OMO49991.1"/>
    </source>
</evidence>
<evidence type="ECO:0000313" key="3">
    <source>
        <dbReference type="Proteomes" id="UP000188268"/>
    </source>
</evidence>
<proteinExistence type="predicted"/>
<dbReference type="EMBL" id="AWWV01016308">
    <property type="protein sequence ID" value="OMO49991.1"/>
    <property type="molecule type" value="Genomic_DNA"/>
</dbReference>